<feature type="compositionally biased region" description="Low complexity" evidence="1">
    <location>
        <begin position="1008"/>
        <end position="1021"/>
    </location>
</feature>
<accession>A0A0G4GDX2</accession>
<feature type="region of interest" description="Disordered" evidence="1">
    <location>
        <begin position="1"/>
        <end position="24"/>
    </location>
</feature>
<proteinExistence type="predicted"/>
<dbReference type="InterPro" id="IPR016197">
    <property type="entry name" value="Chromo-like_dom_sf"/>
</dbReference>
<dbReference type="SUPFAM" id="SSF50985">
    <property type="entry name" value="RCC1/BLIP-II"/>
    <property type="match status" value="1"/>
</dbReference>
<feature type="region of interest" description="Disordered" evidence="1">
    <location>
        <begin position="868"/>
        <end position="1039"/>
    </location>
</feature>
<feature type="compositionally biased region" description="Basic and acidic residues" evidence="1">
    <location>
        <begin position="770"/>
        <end position="794"/>
    </location>
</feature>
<name>A0A0G4GDX2_9ALVE</name>
<dbReference type="Pfam" id="PF00385">
    <property type="entry name" value="Chromo"/>
    <property type="match status" value="1"/>
</dbReference>
<gene>
    <name evidence="3" type="ORF">Cvel_21445</name>
</gene>
<sequence>MASADAAGEVDPQSPPKESPVRVEIVKKKPTKVPGDILANDPNAPFQETFLGYGTLFQQLVHSELDARKVFPSWTGSKHPEFGPLRDGVTLQKSAIFGSLHKIWVTSLPASVSAEDRTFEKMVIRDIAISQWHILVLMDNDTVFLWRQAHDDIRTGCNEWERLVSLEGKSISRVFISGSCMQPNWRSEWHPDKSPDELPDRFHLAAVSEQGKVYTATGCTYLPTQTPPAEEVKGISIGPQNAKPARAVDVHLADVCDEPPSEPAIAVLATVNPDDVGLEEGTCDVPVLFVKGPSGLFVRFKRFPAWPIKVVCGPRGDKGLVLLENGTVWSWRSTKIEEKTDNAQPSDRNVQQAEGWLSQLKKMQKEGGEKKEAAQNGCVGEEEVHGKVSAQMEQLIGSISKSKAIDIDGCAHEFVILTSDGVIHELNSTRIDAVRMSLRPPINQPIEFTPFWMQEVIRHYGNHPWPKGPLEWARKDQTAWADRMEWSRQAEIQKLYSTVTDEGGERKAAENADTMCRVFLFDGLTLGVTQSGRVNVFPNMISCSLDNLESGLYHSTVMGFQHSVLGLVSRADTRKKSLHPRLIPIPPSCMKADVVEEVLTSPPIPTDFPPANAQLHKAPSNNPWVVATRAILQQMHVEDVNETGAKILELRDSGNCIPCRFLKGSSNLIVALSTRCIHKQPAESLADYPRGSMLTRDPKKRPSRPSGGPAPPSEKVTLSSGARKSGGSRGGGKKGTAGLPTKESKKMPILKSKSSSGRGRKRPVLEVPEPGERAAKRSRKDQKEESTMVTVKDEETGEEIVEWEVLGILAERTVDPRGGGRSAFKEYLVDWGPSFTPTWEPEENVANSQELIDEFNSKCILTSSGRKVLPSSVASAASSEVGADSTKRKGKGAAASGRGKKKSSSAAAAAAAAEDQQGEEEEEGKAKSSPAAAAAAAAAGGGARKSTGRGRPRKSAAAPASSSSAEPEPAPAPSAENGAGAPEGDVEMGDASAQQEAPGGQGIAENSGGAAVGDEMAADAANGVSEAPEPPQDPNQAAE</sequence>
<dbReference type="InterPro" id="IPR023780">
    <property type="entry name" value="Chromo_domain"/>
</dbReference>
<evidence type="ECO:0000259" key="2">
    <source>
        <dbReference type="PROSITE" id="PS50013"/>
    </source>
</evidence>
<feature type="region of interest" description="Disordered" evidence="1">
    <location>
        <begin position="687"/>
        <end position="796"/>
    </location>
</feature>
<evidence type="ECO:0000313" key="3">
    <source>
        <dbReference type="EMBL" id="CEM27597.1"/>
    </source>
</evidence>
<feature type="compositionally biased region" description="Low complexity" evidence="1">
    <location>
        <begin position="955"/>
        <end position="983"/>
    </location>
</feature>
<dbReference type="Gene3D" id="2.40.50.40">
    <property type="match status" value="1"/>
</dbReference>
<organism evidence="3">
    <name type="scientific">Chromera velia CCMP2878</name>
    <dbReference type="NCBI Taxonomy" id="1169474"/>
    <lineage>
        <taxon>Eukaryota</taxon>
        <taxon>Sar</taxon>
        <taxon>Alveolata</taxon>
        <taxon>Colpodellida</taxon>
        <taxon>Chromeraceae</taxon>
        <taxon>Chromera</taxon>
    </lineage>
</organism>
<dbReference type="AlphaFoldDB" id="A0A0G4GDX2"/>
<dbReference type="SUPFAM" id="SSF54160">
    <property type="entry name" value="Chromo domain-like"/>
    <property type="match status" value="1"/>
</dbReference>
<dbReference type="PROSITE" id="PS50013">
    <property type="entry name" value="CHROMO_2"/>
    <property type="match status" value="1"/>
</dbReference>
<dbReference type="InterPro" id="IPR000953">
    <property type="entry name" value="Chromo/chromo_shadow_dom"/>
</dbReference>
<dbReference type="CDD" id="cd00024">
    <property type="entry name" value="CD_CSD"/>
    <property type="match status" value="1"/>
</dbReference>
<feature type="domain" description="Chromo" evidence="2">
    <location>
        <begin position="808"/>
        <end position="867"/>
    </location>
</feature>
<feature type="compositionally biased region" description="Low complexity" evidence="1">
    <location>
        <begin position="927"/>
        <end position="938"/>
    </location>
</feature>
<dbReference type="EMBL" id="CDMZ01001117">
    <property type="protein sequence ID" value="CEM27597.1"/>
    <property type="molecule type" value="Genomic_DNA"/>
</dbReference>
<dbReference type="VEuPathDB" id="CryptoDB:Cvel_21445"/>
<evidence type="ECO:0000256" key="1">
    <source>
        <dbReference type="SAM" id="MobiDB-lite"/>
    </source>
</evidence>
<reference evidence="3" key="1">
    <citation type="submission" date="2014-11" db="EMBL/GenBank/DDBJ databases">
        <authorList>
            <person name="Otto D Thomas"/>
            <person name="Naeem Raeece"/>
        </authorList>
    </citation>
    <scope>NUCLEOTIDE SEQUENCE</scope>
</reference>
<feature type="compositionally biased region" description="Low complexity" evidence="1">
    <location>
        <begin position="871"/>
        <end position="884"/>
    </location>
</feature>
<protein>
    <recommendedName>
        <fullName evidence="2">Chromo domain-containing protein</fullName>
    </recommendedName>
</protein>
<dbReference type="InterPro" id="IPR009091">
    <property type="entry name" value="RCC1/BLIP-II"/>
</dbReference>
<feature type="compositionally biased region" description="Low complexity" evidence="1">
    <location>
        <begin position="904"/>
        <end position="915"/>
    </location>
</feature>